<keyword evidence="2" id="KW-1185">Reference proteome</keyword>
<sequence>MLISEDYLKKKDKGVIDQFTLTESEDEITSLEDYVKEKHLRYHFKFGVVNQYEIEFENEAGSPKSTVPIGTEQVSQVAHENVDCATVVDEQVETPVQGDALLGEQVIVIYIDVAKHSLVVCNPFIDETDAPESVARGVGFGVRVSFSIEVSIVGVCKWGVPWLCSVDGCPRDSSEAIRLEVRNYISGEASLV</sequence>
<reference evidence="2" key="1">
    <citation type="journal article" date="2023" name="Proc. Natl. Acad. Sci. U.S.A.">
        <title>Genomic and structural basis for evolution of tropane alkaloid biosynthesis.</title>
        <authorList>
            <person name="Wanga Y.-J."/>
            <person name="Taina T."/>
            <person name="Yua J.-Y."/>
            <person name="Lia J."/>
            <person name="Xua B."/>
            <person name="Chenc J."/>
            <person name="D'Auriad J.C."/>
            <person name="Huanga J.-P."/>
            <person name="Huanga S.-X."/>
        </authorList>
    </citation>
    <scope>NUCLEOTIDE SEQUENCE [LARGE SCALE GENOMIC DNA]</scope>
    <source>
        <strain evidence="2">cv. KIB-2019</strain>
    </source>
</reference>
<comment type="caution">
    <text evidence="1">The sequence shown here is derived from an EMBL/GenBank/DDBJ whole genome shotgun (WGS) entry which is preliminary data.</text>
</comment>
<evidence type="ECO:0000313" key="1">
    <source>
        <dbReference type="EMBL" id="KAJ8532192.1"/>
    </source>
</evidence>
<dbReference type="Proteomes" id="UP001152561">
    <property type="component" value="Unassembled WGS sequence"/>
</dbReference>
<protein>
    <submittedName>
        <fullName evidence="1">Uncharacterized protein</fullName>
    </submittedName>
</protein>
<dbReference type="EMBL" id="JAJAGQ010000020">
    <property type="protein sequence ID" value="KAJ8532192.1"/>
    <property type="molecule type" value="Genomic_DNA"/>
</dbReference>
<accession>A0A9Q1QYC4</accession>
<organism evidence="1 2">
    <name type="scientific">Anisodus acutangulus</name>
    <dbReference type="NCBI Taxonomy" id="402998"/>
    <lineage>
        <taxon>Eukaryota</taxon>
        <taxon>Viridiplantae</taxon>
        <taxon>Streptophyta</taxon>
        <taxon>Embryophyta</taxon>
        <taxon>Tracheophyta</taxon>
        <taxon>Spermatophyta</taxon>
        <taxon>Magnoliopsida</taxon>
        <taxon>eudicotyledons</taxon>
        <taxon>Gunneridae</taxon>
        <taxon>Pentapetalae</taxon>
        <taxon>asterids</taxon>
        <taxon>lamiids</taxon>
        <taxon>Solanales</taxon>
        <taxon>Solanaceae</taxon>
        <taxon>Solanoideae</taxon>
        <taxon>Hyoscyameae</taxon>
        <taxon>Anisodus</taxon>
    </lineage>
</organism>
<gene>
    <name evidence="1" type="ORF">K7X08_012115</name>
</gene>
<proteinExistence type="predicted"/>
<name>A0A9Q1QYC4_9SOLA</name>
<dbReference type="AlphaFoldDB" id="A0A9Q1QYC4"/>
<evidence type="ECO:0000313" key="2">
    <source>
        <dbReference type="Proteomes" id="UP001152561"/>
    </source>
</evidence>